<sequence>MSDRADRQSSTPVARALPPATHRPSAGGFLLGRLLLTRVVPPKRPI</sequence>
<evidence type="ECO:0000313" key="2">
    <source>
        <dbReference type="EMBL" id="MFC4377546.1"/>
    </source>
</evidence>
<dbReference type="Proteomes" id="UP001595844">
    <property type="component" value="Unassembled WGS sequence"/>
</dbReference>
<dbReference type="EMBL" id="JBHSDL010000030">
    <property type="protein sequence ID" value="MFC4377546.1"/>
    <property type="molecule type" value="Genomic_DNA"/>
</dbReference>
<accession>A0ABV8VQH2</accession>
<comment type="caution">
    <text evidence="2">The sequence shown here is derived from an EMBL/GenBank/DDBJ whole genome shotgun (WGS) entry which is preliminary data.</text>
</comment>
<evidence type="ECO:0000313" key="3">
    <source>
        <dbReference type="Proteomes" id="UP001595844"/>
    </source>
</evidence>
<feature type="region of interest" description="Disordered" evidence="1">
    <location>
        <begin position="1"/>
        <end position="28"/>
    </location>
</feature>
<name>A0ABV8VQH2_9NOCA</name>
<gene>
    <name evidence="2" type="ORF">ACFO5K_26030</name>
</gene>
<evidence type="ECO:0000256" key="1">
    <source>
        <dbReference type="SAM" id="MobiDB-lite"/>
    </source>
</evidence>
<protein>
    <submittedName>
        <fullName evidence="2">Uncharacterized protein</fullName>
    </submittedName>
</protein>
<dbReference type="RefSeq" id="WP_378568275.1">
    <property type="nucleotide sequence ID" value="NZ_JBHSDL010000030.1"/>
</dbReference>
<proteinExistence type="predicted"/>
<organism evidence="2 3">
    <name type="scientific">Nocardia halotolerans</name>
    <dbReference type="NCBI Taxonomy" id="1755878"/>
    <lineage>
        <taxon>Bacteria</taxon>
        <taxon>Bacillati</taxon>
        <taxon>Actinomycetota</taxon>
        <taxon>Actinomycetes</taxon>
        <taxon>Mycobacteriales</taxon>
        <taxon>Nocardiaceae</taxon>
        <taxon>Nocardia</taxon>
    </lineage>
</organism>
<reference evidence="3" key="1">
    <citation type="journal article" date="2019" name="Int. J. Syst. Evol. Microbiol.">
        <title>The Global Catalogue of Microorganisms (GCM) 10K type strain sequencing project: providing services to taxonomists for standard genome sequencing and annotation.</title>
        <authorList>
            <consortium name="The Broad Institute Genomics Platform"/>
            <consortium name="The Broad Institute Genome Sequencing Center for Infectious Disease"/>
            <person name="Wu L."/>
            <person name="Ma J."/>
        </authorList>
    </citation>
    <scope>NUCLEOTIDE SEQUENCE [LARGE SCALE GENOMIC DNA]</scope>
    <source>
        <strain evidence="3">IBRC-M 10490</strain>
    </source>
</reference>
<keyword evidence="3" id="KW-1185">Reference proteome</keyword>